<evidence type="ECO:0000256" key="4">
    <source>
        <dbReference type="ARBA" id="ARBA00022741"/>
    </source>
</evidence>
<evidence type="ECO:0000313" key="17">
    <source>
        <dbReference type="EMBL" id="QQP56602.1"/>
    </source>
</evidence>
<evidence type="ECO:0000259" key="16">
    <source>
        <dbReference type="PROSITE" id="PS51195"/>
    </source>
</evidence>
<feature type="compositionally biased region" description="Basic and acidic residues" evidence="13">
    <location>
        <begin position="586"/>
        <end position="626"/>
    </location>
</feature>
<dbReference type="Proteomes" id="UP000595437">
    <property type="component" value="Chromosome 1"/>
</dbReference>
<dbReference type="GO" id="GO:0003676">
    <property type="term" value="F:nucleic acid binding"/>
    <property type="evidence" value="ECO:0007669"/>
    <property type="project" value="InterPro"/>
</dbReference>
<accession>A0A7T8QVI6</accession>
<reference evidence="18" key="1">
    <citation type="submission" date="2021-01" db="EMBL/GenBank/DDBJ databases">
        <title>Caligus Genome Assembly.</title>
        <authorList>
            <person name="Gallardo-Escarate C."/>
        </authorList>
    </citation>
    <scope>NUCLEOTIDE SEQUENCE [LARGE SCALE GENOMIC DNA]</scope>
</reference>
<evidence type="ECO:0000256" key="1">
    <source>
        <dbReference type="ARBA" id="ARBA00004604"/>
    </source>
</evidence>
<feature type="region of interest" description="Disordered" evidence="13">
    <location>
        <begin position="74"/>
        <end position="117"/>
    </location>
</feature>
<feature type="region of interest" description="Disordered" evidence="13">
    <location>
        <begin position="577"/>
        <end position="695"/>
    </location>
</feature>
<dbReference type="Pfam" id="PF00271">
    <property type="entry name" value="Helicase_C"/>
    <property type="match status" value="1"/>
</dbReference>
<feature type="compositionally biased region" description="Basic and acidic residues" evidence="13">
    <location>
        <begin position="633"/>
        <end position="659"/>
    </location>
</feature>
<feature type="region of interest" description="Disordered" evidence="13">
    <location>
        <begin position="1"/>
        <end position="41"/>
    </location>
</feature>
<evidence type="ECO:0000256" key="6">
    <source>
        <dbReference type="ARBA" id="ARBA00022806"/>
    </source>
</evidence>
<dbReference type="GO" id="GO:0005829">
    <property type="term" value="C:cytosol"/>
    <property type="evidence" value="ECO:0007669"/>
    <property type="project" value="TreeGrafter"/>
</dbReference>
<evidence type="ECO:0000256" key="5">
    <source>
        <dbReference type="ARBA" id="ARBA00022801"/>
    </source>
</evidence>
<evidence type="ECO:0000259" key="15">
    <source>
        <dbReference type="PROSITE" id="PS51194"/>
    </source>
</evidence>
<dbReference type="AlphaFoldDB" id="A0A7T8QVI6"/>
<name>A0A7T8QVI6_CALRO</name>
<evidence type="ECO:0000256" key="13">
    <source>
        <dbReference type="SAM" id="MobiDB-lite"/>
    </source>
</evidence>
<dbReference type="EC" id="3.6.4.13" evidence="2"/>
<keyword evidence="6 12" id="KW-0347">Helicase</keyword>
<evidence type="ECO:0000259" key="14">
    <source>
        <dbReference type="PROSITE" id="PS51192"/>
    </source>
</evidence>
<dbReference type="InterPro" id="IPR050079">
    <property type="entry name" value="DEAD_box_RNA_helicase"/>
</dbReference>
<dbReference type="CDD" id="cd17947">
    <property type="entry name" value="DEADc_DDX27"/>
    <property type="match status" value="1"/>
</dbReference>
<dbReference type="PROSITE" id="PS00039">
    <property type="entry name" value="DEAD_ATP_HELICASE"/>
    <property type="match status" value="1"/>
</dbReference>
<dbReference type="SUPFAM" id="SSF52540">
    <property type="entry name" value="P-loop containing nucleoside triphosphate hydrolases"/>
    <property type="match status" value="1"/>
</dbReference>
<dbReference type="GO" id="GO:0005524">
    <property type="term" value="F:ATP binding"/>
    <property type="evidence" value="ECO:0007669"/>
    <property type="project" value="UniProtKB-KW"/>
</dbReference>
<comment type="catalytic activity">
    <reaction evidence="10">
        <text>ATP + H2O = ADP + phosphate + H(+)</text>
        <dbReference type="Rhea" id="RHEA:13065"/>
        <dbReference type="ChEBI" id="CHEBI:15377"/>
        <dbReference type="ChEBI" id="CHEBI:15378"/>
        <dbReference type="ChEBI" id="CHEBI:30616"/>
        <dbReference type="ChEBI" id="CHEBI:43474"/>
        <dbReference type="ChEBI" id="CHEBI:456216"/>
        <dbReference type="EC" id="3.6.4.13"/>
    </reaction>
</comment>
<evidence type="ECO:0000256" key="9">
    <source>
        <dbReference type="ARBA" id="ARBA00043999"/>
    </source>
</evidence>
<dbReference type="GO" id="GO:0006364">
    <property type="term" value="P:rRNA processing"/>
    <property type="evidence" value="ECO:0007669"/>
    <property type="project" value="UniProtKB-ARBA"/>
</dbReference>
<evidence type="ECO:0000256" key="11">
    <source>
        <dbReference type="PROSITE-ProRule" id="PRU00552"/>
    </source>
</evidence>
<keyword evidence="7 12" id="KW-0067">ATP-binding</keyword>
<dbReference type="PROSITE" id="PS51194">
    <property type="entry name" value="HELICASE_CTER"/>
    <property type="match status" value="1"/>
</dbReference>
<feature type="domain" description="Helicase C-terminal" evidence="15">
    <location>
        <begin position="385"/>
        <end position="555"/>
    </location>
</feature>
<feature type="compositionally biased region" description="Acidic residues" evidence="13">
    <location>
        <begin position="9"/>
        <end position="27"/>
    </location>
</feature>
<dbReference type="PROSITE" id="PS51192">
    <property type="entry name" value="HELICASE_ATP_BIND_1"/>
    <property type="match status" value="1"/>
</dbReference>
<dbReference type="PANTHER" id="PTHR47959:SF1">
    <property type="entry name" value="ATP-DEPENDENT RNA HELICASE DBPA"/>
    <property type="match status" value="1"/>
</dbReference>
<evidence type="ECO:0000256" key="8">
    <source>
        <dbReference type="ARBA" id="ARBA00023242"/>
    </source>
</evidence>
<dbReference type="FunFam" id="3.40.50.300:FF:000842">
    <property type="entry name" value="ATP-dependent RNA helicase DRS1"/>
    <property type="match status" value="1"/>
</dbReference>
<dbReference type="InterPro" id="IPR027417">
    <property type="entry name" value="P-loop_NTPase"/>
</dbReference>
<dbReference type="SMART" id="SM00487">
    <property type="entry name" value="DEXDc"/>
    <property type="match status" value="1"/>
</dbReference>
<keyword evidence="3" id="KW-0690">Ribosome biogenesis</keyword>
<dbReference type="Gene3D" id="3.40.50.300">
    <property type="entry name" value="P-loop containing nucleotide triphosphate hydrolases"/>
    <property type="match status" value="2"/>
</dbReference>
<keyword evidence="18" id="KW-1185">Reference proteome</keyword>
<organism evidence="17 18">
    <name type="scientific">Caligus rogercresseyi</name>
    <name type="common">Sea louse</name>
    <dbReference type="NCBI Taxonomy" id="217165"/>
    <lineage>
        <taxon>Eukaryota</taxon>
        <taxon>Metazoa</taxon>
        <taxon>Ecdysozoa</taxon>
        <taxon>Arthropoda</taxon>
        <taxon>Crustacea</taxon>
        <taxon>Multicrustacea</taxon>
        <taxon>Hexanauplia</taxon>
        <taxon>Copepoda</taxon>
        <taxon>Siphonostomatoida</taxon>
        <taxon>Caligidae</taxon>
        <taxon>Caligus</taxon>
    </lineage>
</organism>
<sequence length="695" mass="79413">MSDLIKTIEDDEEVQNLSETDDSDDEPAPIKKLSKNKKNKSSCVDFEADFNFVDTARDYNKDSWQELMAKYVKKKRARTTVSERIHKMREERKGDKEEEEESDEEMEVDDEDSVDELSDDELVADTLKIKEAELARKNRKKAKEGPLTPGLRVEMEKDAAFFEEVPSFNENDSFYAMNLSRPLLKAIEALNFVHPTPIQSSTIPVALAGRDVCGCAATGTGKTAAYMLPILERLLFRPQASITRVIVLVPTRELGVQVFSRQLAQFTSIDIALSVGGLDLKAQELALRKNPDIVIATPGRLIDHIKNTPTFGLENIEVLILDEADRMLDECFLEQMKEIVKSCSPKRQTLLFSATMTDKVNDLSTMALRKPVKIFVDSNKVVAWNLRQEFVRIRANREGDREAILATLVCRTFRDHCIIFIQTKVQCHRLLILLSLLGVRVGELHGNMTQPQRLESLKKFREEEIDILITTDVAARGLDIPGVKTVINYTLPTTIEHYIHRVGRTARAGRAGRSVSLAGEGDRKIVREIVKNARDPVKSRLISQDIINKYVLKLDSVKGDAQRISLEEKADRELANLENRTNQMENKLKSLDNPDMERTWFQTPEERKAEKRRIKEEGDSKRELTSKKKKLKGAREEFTEDQKEGRKMKQEMEFHSREAKRARKKNKIRNVHYPDRDPAGKGSKKPRRDLPLTMT</sequence>
<gene>
    <name evidence="17" type="ORF">FKW44_001314</name>
</gene>
<feature type="domain" description="DEAD-box RNA helicase Q" evidence="16">
    <location>
        <begin position="172"/>
        <end position="200"/>
    </location>
</feature>
<comment type="similarity">
    <text evidence="9">Belongs to the DEAD box helicase family. DDX27/DRS1 subfamily.</text>
</comment>
<dbReference type="InterPro" id="IPR014014">
    <property type="entry name" value="RNA_helicase_DEAD_Q_motif"/>
</dbReference>
<dbReference type="PANTHER" id="PTHR47959">
    <property type="entry name" value="ATP-DEPENDENT RNA HELICASE RHLE-RELATED"/>
    <property type="match status" value="1"/>
</dbReference>
<dbReference type="InterPro" id="IPR011545">
    <property type="entry name" value="DEAD/DEAH_box_helicase_dom"/>
</dbReference>
<dbReference type="Pfam" id="PF00270">
    <property type="entry name" value="DEAD"/>
    <property type="match status" value="1"/>
</dbReference>
<evidence type="ECO:0000256" key="7">
    <source>
        <dbReference type="ARBA" id="ARBA00022840"/>
    </source>
</evidence>
<evidence type="ECO:0000256" key="10">
    <source>
        <dbReference type="ARBA" id="ARBA00047984"/>
    </source>
</evidence>
<feature type="domain" description="Helicase ATP-binding" evidence="14">
    <location>
        <begin position="203"/>
        <end position="374"/>
    </location>
</feature>
<dbReference type="GO" id="GO:0005730">
    <property type="term" value="C:nucleolus"/>
    <property type="evidence" value="ECO:0007669"/>
    <property type="project" value="UniProtKB-SubCell"/>
</dbReference>
<dbReference type="OrthoDB" id="10259843at2759"/>
<keyword evidence="5 12" id="KW-0378">Hydrolase</keyword>
<dbReference type="GO" id="GO:0003724">
    <property type="term" value="F:RNA helicase activity"/>
    <property type="evidence" value="ECO:0007669"/>
    <property type="project" value="UniProtKB-EC"/>
</dbReference>
<feature type="compositionally biased region" description="Basic and acidic residues" evidence="13">
    <location>
        <begin position="81"/>
        <end position="96"/>
    </location>
</feature>
<evidence type="ECO:0000256" key="3">
    <source>
        <dbReference type="ARBA" id="ARBA00022517"/>
    </source>
</evidence>
<dbReference type="CDD" id="cd18787">
    <property type="entry name" value="SF2_C_DEAD"/>
    <property type="match status" value="1"/>
</dbReference>
<keyword evidence="4 12" id="KW-0547">Nucleotide-binding</keyword>
<dbReference type="PROSITE" id="PS51195">
    <property type="entry name" value="Q_MOTIF"/>
    <property type="match status" value="1"/>
</dbReference>
<evidence type="ECO:0000313" key="18">
    <source>
        <dbReference type="Proteomes" id="UP000595437"/>
    </source>
</evidence>
<feature type="compositionally biased region" description="Basic residues" evidence="13">
    <location>
        <begin position="660"/>
        <end position="670"/>
    </location>
</feature>
<feature type="short sequence motif" description="Q motif" evidence="11">
    <location>
        <begin position="172"/>
        <end position="200"/>
    </location>
</feature>
<evidence type="ECO:0000256" key="2">
    <source>
        <dbReference type="ARBA" id="ARBA00012552"/>
    </source>
</evidence>
<feature type="compositionally biased region" description="Acidic residues" evidence="13">
    <location>
        <begin position="97"/>
        <end position="117"/>
    </location>
</feature>
<evidence type="ECO:0000256" key="12">
    <source>
        <dbReference type="RuleBase" id="RU000492"/>
    </source>
</evidence>
<proteinExistence type="inferred from homology"/>
<dbReference type="InterPro" id="IPR000629">
    <property type="entry name" value="RNA-helicase_DEAD-box_CS"/>
</dbReference>
<dbReference type="InterPro" id="IPR014001">
    <property type="entry name" value="Helicase_ATP-bd"/>
</dbReference>
<dbReference type="InterPro" id="IPR001650">
    <property type="entry name" value="Helicase_C-like"/>
</dbReference>
<dbReference type="GO" id="GO:0016787">
    <property type="term" value="F:hydrolase activity"/>
    <property type="evidence" value="ECO:0007669"/>
    <property type="project" value="UniProtKB-KW"/>
</dbReference>
<keyword evidence="8" id="KW-0539">Nucleus</keyword>
<comment type="subcellular location">
    <subcellularLocation>
        <location evidence="1">Nucleus</location>
        <location evidence="1">Nucleolus</location>
    </subcellularLocation>
</comment>
<dbReference type="EMBL" id="CP045890">
    <property type="protein sequence ID" value="QQP56602.1"/>
    <property type="molecule type" value="Genomic_DNA"/>
</dbReference>
<protein>
    <recommendedName>
        <fullName evidence="2">RNA helicase</fullName>
        <ecNumber evidence="2">3.6.4.13</ecNumber>
    </recommendedName>
</protein>
<dbReference type="SMART" id="SM00490">
    <property type="entry name" value="HELICc"/>
    <property type="match status" value="1"/>
</dbReference>